<comment type="similarity">
    <text evidence="1">Belongs to the flavin monoamine oxidase family.</text>
</comment>
<feature type="compositionally biased region" description="Polar residues" evidence="3">
    <location>
        <begin position="215"/>
        <end position="230"/>
    </location>
</feature>
<evidence type="ECO:0000313" key="6">
    <source>
        <dbReference type="Proteomes" id="UP001152607"/>
    </source>
</evidence>
<dbReference type="Gene3D" id="3.50.50.60">
    <property type="entry name" value="FAD/NAD(P)-binding domain"/>
    <property type="match status" value="1"/>
</dbReference>
<dbReference type="GO" id="GO:0016491">
    <property type="term" value="F:oxidoreductase activity"/>
    <property type="evidence" value="ECO:0007669"/>
    <property type="project" value="UniProtKB-KW"/>
</dbReference>
<dbReference type="Pfam" id="PF01593">
    <property type="entry name" value="Amino_oxidase"/>
    <property type="match status" value="1"/>
</dbReference>
<dbReference type="PANTHER" id="PTHR10742">
    <property type="entry name" value="FLAVIN MONOAMINE OXIDASE"/>
    <property type="match status" value="1"/>
</dbReference>
<name>A0A9W4XH01_9PLEO</name>
<dbReference type="Proteomes" id="UP001152607">
    <property type="component" value="Unassembled WGS sequence"/>
</dbReference>
<dbReference type="AlphaFoldDB" id="A0A9W4XH01"/>
<dbReference type="PANTHER" id="PTHR10742:SF386">
    <property type="entry name" value="LYSINE-SPECIFIC HISTONE DEMETHYLASE 1A"/>
    <property type="match status" value="1"/>
</dbReference>
<evidence type="ECO:0000256" key="1">
    <source>
        <dbReference type="ARBA" id="ARBA00005995"/>
    </source>
</evidence>
<organism evidence="5 6">
    <name type="scientific">Periconia digitata</name>
    <dbReference type="NCBI Taxonomy" id="1303443"/>
    <lineage>
        <taxon>Eukaryota</taxon>
        <taxon>Fungi</taxon>
        <taxon>Dikarya</taxon>
        <taxon>Ascomycota</taxon>
        <taxon>Pezizomycotina</taxon>
        <taxon>Dothideomycetes</taxon>
        <taxon>Pleosporomycetidae</taxon>
        <taxon>Pleosporales</taxon>
        <taxon>Massarineae</taxon>
        <taxon>Periconiaceae</taxon>
        <taxon>Periconia</taxon>
    </lineage>
</organism>
<keyword evidence="6" id="KW-1185">Reference proteome</keyword>
<dbReference type="SUPFAM" id="SSF47095">
    <property type="entry name" value="HMG-box"/>
    <property type="match status" value="1"/>
</dbReference>
<comment type="caution">
    <text evidence="5">The sequence shown here is derived from an EMBL/GenBank/DDBJ whole genome shotgun (WGS) entry which is preliminary data.</text>
</comment>
<proteinExistence type="inferred from homology"/>
<evidence type="ECO:0000313" key="5">
    <source>
        <dbReference type="EMBL" id="CAI6331598.1"/>
    </source>
</evidence>
<feature type="domain" description="Amine oxidase" evidence="4">
    <location>
        <begin position="2"/>
        <end position="173"/>
    </location>
</feature>
<dbReference type="Gene3D" id="3.90.660.10">
    <property type="match status" value="1"/>
</dbReference>
<gene>
    <name evidence="5" type="ORF">PDIGIT_LOCUS4623</name>
</gene>
<evidence type="ECO:0000256" key="3">
    <source>
        <dbReference type="SAM" id="MobiDB-lite"/>
    </source>
</evidence>
<dbReference type="SUPFAM" id="SSF51905">
    <property type="entry name" value="FAD/NAD(P)-binding domain"/>
    <property type="match status" value="1"/>
</dbReference>
<dbReference type="GO" id="GO:0006338">
    <property type="term" value="P:chromatin remodeling"/>
    <property type="evidence" value="ECO:0007669"/>
    <property type="project" value="TreeGrafter"/>
</dbReference>
<dbReference type="EMBL" id="CAOQHR010000003">
    <property type="protein sequence ID" value="CAI6331598.1"/>
    <property type="molecule type" value="Genomic_DNA"/>
</dbReference>
<dbReference type="OrthoDB" id="9982100at2759"/>
<dbReference type="InterPro" id="IPR050281">
    <property type="entry name" value="Flavin_monoamine_oxidase"/>
</dbReference>
<dbReference type="Gene3D" id="1.10.30.10">
    <property type="entry name" value="High mobility group box domain"/>
    <property type="match status" value="1"/>
</dbReference>
<sequence length="389" mass="43177">MGFGLLNKVILVYEEAFWEPNRDMFGLLNEAERQASLNPEDYASRRGRYYLFWNCLVTSGKPTLIALMAGEAAHYTEETSNDQLIKEVTDCLDQMFAPNRVPLPTETIVTRWSKDPFACGSYSYVGPETQTGDYDVMARPHGPLHFTGEATCGTHPATVHGAYLSGLRAAAEVVEKMIGPIRVPTPLVEKKVKLEHPTPHPPTISDVKRKFSSDAPLQSSGSTASNNSIHKTARAVRDEDYEASIIGEILSQLGERPIKPGRTGVNPFLLYTKDQWYTVKHDCDAKRRAATGDVNAKASKTEIRTALGLKWRTEDPAVRQPYLDQTQSAKDDAAASTAGFKDAVALWDREAERIRVEYIRDHPPEDGEGDMVMNGRTAIELGAGKRPRR</sequence>
<protein>
    <recommendedName>
        <fullName evidence="4">Amine oxidase domain-containing protein</fullName>
    </recommendedName>
</protein>
<feature type="region of interest" description="Disordered" evidence="3">
    <location>
        <begin position="195"/>
        <end position="230"/>
    </location>
</feature>
<dbReference type="GO" id="GO:0050660">
    <property type="term" value="F:flavin adenine dinucleotide binding"/>
    <property type="evidence" value="ECO:0007669"/>
    <property type="project" value="TreeGrafter"/>
</dbReference>
<accession>A0A9W4XH01</accession>
<dbReference type="InterPro" id="IPR036910">
    <property type="entry name" value="HMG_box_dom_sf"/>
</dbReference>
<dbReference type="SUPFAM" id="SSF54373">
    <property type="entry name" value="FAD-linked reductases, C-terminal domain"/>
    <property type="match status" value="1"/>
</dbReference>
<evidence type="ECO:0000259" key="4">
    <source>
        <dbReference type="Pfam" id="PF01593"/>
    </source>
</evidence>
<dbReference type="InterPro" id="IPR036188">
    <property type="entry name" value="FAD/NAD-bd_sf"/>
</dbReference>
<dbReference type="InterPro" id="IPR002937">
    <property type="entry name" value="Amino_oxidase"/>
</dbReference>
<reference evidence="5" key="1">
    <citation type="submission" date="2023-01" db="EMBL/GenBank/DDBJ databases">
        <authorList>
            <person name="Van Ghelder C."/>
            <person name="Rancurel C."/>
        </authorList>
    </citation>
    <scope>NUCLEOTIDE SEQUENCE</scope>
    <source>
        <strain evidence="5">CNCM I-4278</strain>
    </source>
</reference>
<evidence type="ECO:0000256" key="2">
    <source>
        <dbReference type="ARBA" id="ARBA00023002"/>
    </source>
</evidence>
<dbReference type="GO" id="GO:0003682">
    <property type="term" value="F:chromatin binding"/>
    <property type="evidence" value="ECO:0007669"/>
    <property type="project" value="TreeGrafter"/>
</dbReference>
<keyword evidence="2" id="KW-0560">Oxidoreductase</keyword>